<dbReference type="Proteomes" id="UP000184510">
    <property type="component" value="Unassembled WGS sequence"/>
</dbReference>
<feature type="transmembrane region" description="Helical" evidence="11">
    <location>
        <begin position="181"/>
        <end position="199"/>
    </location>
</feature>
<dbReference type="Gene3D" id="3.30.2010.10">
    <property type="entry name" value="Metalloproteases ('zincins'), catalytic domain"/>
    <property type="match status" value="1"/>
</dbReference>
<dbReference type="CDD" id="cd07340">
    <property type="entry name" value="M48B_Htpx_like"/>
    <property type="match status" value="1"/>
</dbReference>
<dbReference type="InParanoid" id="A0A1M6L021"/>
<evidence type="ECO:0000256" key="2">
    <source>
        <dbReference type="ARBA" id="ARBA00022475"/>
    </source>
</evidence>
<proteinExistence type="predicted"/>
<keyword evidence="9" id="KW-0482">Metalloprotease</keyword>
<dbReference type="InterPro" id="IPR001915">
    <property type="entry name" value="Peptidase_M48"/>
</dbReference>
<dbReference type="PANTHER" id="PTHR43221:SF2">
    <property type="entry name" value="PROTEASE HTPX HOMOLOG"/>
    <property type="match status" value="1"/>
</dbReference>
<evidence type="ECO:0000256" key="7">
    <source>
        <dbReference type="ARBA" id="ARBA00022833"/>
    </source>
</evidence>
<evidence type="ECO:0000256" key="1">
    <source>
        <dbReference type="ARBA" id="ARBA00001947"/>
    </source>
</evidence>
<keyword evidence="4 11" id="KW-0812">Transmembrane</keyword>
<evidence type="ECO:0000256" key="11">
    <source>
        <dbReference type="SAM" id="Phobius"/>
    </source>
</evidence>
<dbReference type="Pfam" id="PF01435">
    <property type="entry name" value="Peptidase_M48"/>
    <property type="match status" value="1"/>
</dbReference>
<evidence type="ECO:0000313" key="14">
    <source>
        <dbReference type="Proteomes" id="UP000184510"/>
    </source>
</evidence>
<organism evidence="13 14">
    <name type="scientific">Rubritalea squalenifaciens DSM 18772</name>
    <dbReference type="NCBI Taxonomy" id="1123071"/>
    <lineage>
        <taxon>Bacteria</taxon>
        <taxon>Pseudomonadati</taxon>
        <taxon>Verrucomicrobiota</taxon>
        <taxon>Verrucomicrobiia</taxon>
        <taxon>Verrucomicrobiales</taxon>
        <taxon>Rubritaleaceae</taxon>
        <taxon>Rubritalea</taxon>
    </lineage>
</organism>
<keyword evidence="8 11" id="KW-1133">Transmembrane helix</keyword>
<sequence length="637" mass="69213">MNFYEAQDDALRRTKLLVFYFILAVIGVVLAVYAVLGALMAYNGQSFWDAGLFLKVSLGTTVVILLGSTFKGLQLSAGGEVVARDMGGRPVDPHTTDVEERKLMNVVEEMAIASGLPVPQVWVMDDEPGINAFAAGTEPGNAVIGVTRGCIQRLTRSELQGVIAHEFSHILNGDMKLNMRLIGWLYGIMMLSIIGRIMFEAWRFAGTTRRSSNGKDNGAAVVIAIMLAGIALIIIGSIGVFFGRMIQAAISRQREFLADASAVQFTREPEGIAGALKKIGGQEYGSGLHSSKAGEASHMFFADGGMFSYGMATHPPLDVRIKAIEAHWNGEFEQSELPPVASHQYSRDERVSGFSGSVTAPEMRVERKDWDQIGDPSTTNIATGSMILNSLQPTWVEACRDREQAQALVFGLLLAVDEKLKLGELEYLNKSAGRTACELAQQWQVELGDEHSSQKIALVDLSIPTLRRLTKPEYERFIGITKWMIASDGQVDIFEFMLQKVLERHLDAHYAPKGTPKIRYTKHAQLSNEINVLISTMAGIGARGSGDVQLAHESASQALQEHGGVALQLLPPDQCGLRLVDTALEKLEQATPTIKRDVLHASGVAVMHDGVLGSREAELLRAAADAIGCSIPPFVKA</sequence>
<protein>
    <submittedName>
        <fullName evidence="13">Zn-dependent protease with chaperone function</fullName>
    </submittedName>
</protein>
<keyword evidence="7" id="KW-0862">Zinc</keyword>
<evidence type="ECO:0000256" key="9">
    <source>
        <dbReference type="ARBA" id="ARBA00023049"/>
    </source>
</evidence>
<dbReference type="GO" id="GO:0004222">
    <property type="term" value="F:metalloendopeptidase activity"/>
    <property type="evidence" value="ECO:0007669"/>
    <property type="project" value="InterPro"/>
</dbReference>
<evidence type="ECO:0000256" key="10">
    <source>
        <dbReference type="ARBA" id="ARBA00023136"/>
    </source>
</evidence>
<evidence type="ECO:0000313" key="13">
    <source>
        <dbReference type="EMBL" id="SHJ64550.1"/>
    </source>
</evidence>
<evidence type="ECO:0000259" key="12">
    <source>
        <dbReference type="Pfam" id="PF01435"/>
    </source>
</evidence>
<evidence type="ECO:0000256" key="6">
    <source>
        <dbReference type="ARBA" id="ARBA00022801"/>
    </source>
</evidence>
<evidence type="ECO:0000256" key="4">
    <source>
        <dbReference type="ARBA" id="ARBA00022692"/>
    </source>
</evidence>
<feature type="transmembrane region" description="Helical" evidence="11">
    <location>
        <begin position="17"/>
        <end position="41"/>
    </location>
</feature>
<dbReference type="GO" id="GO:0046872">
    <property type="term" value="F:metal ion binding"/>
    <property type="evidence" value="ECO:0007669"/>
    <property type="project" value="UniProtKB-KW"/>
</dbReference>
<gene>
    <name evidence="13" type="ORF">SAMN02745181_2253</name>
</gene>
<dbReference type="STRING" id="1123071.SAMN02745181_2253"/>
<keyword evidence="14" id="KW-1185">Reference proteome</keyword>
<keyword evidence="5" id="KW-0479">Metal-binding</keyword>
<feature type="transmembrane region" description="Helical" evidence="11">
    <location>
        <begin position="219"/>
        <end position="242"/>
    </location>
</feature>
<feature type="domain" description="Peptidase M48" evidence="12">
    <location>
        <begin position="99"/>
        <end position="326"/>
    </location>
</feature>
<evidence type="ECO:0000256" key="8">
    <source>
        <dbReference type="ARBA" id="ARBA00022989"/>
    </source>
</evidence>
<comment type="cofactor">
    <cofactor evidence="1">
        <name>Zn(2+)</name>
        <dbReference type="ChEBI" id="CHEBI:29105"/>
    </cofactor>
</comment>
<keyword evidence="6" id="KW-0378">Hydrolase</keyword>
<dbReference type="EMBL" id="FQYR01000004">
    <property type="protein sequence ID" value="SHJ64550.1"/>
    <property type="molecule type" value="Genomic_DNA"/>
</dbReference>
<dbReference type="PANTHER" id="PTHR43221">
    <property type="entry name" value="PROTEASE HTPX"/>
    <property type="match status" value="1"/>
</dbReference>
<dbReference type="OrthoDB" id="15218at2"/>
<keyword evidence="10 11" id="KW-0472">Membrane</keyword>
<accession>A0A1M6L021</accession>
<evidence type="ECO:0000256" key="3">
    <source>
        <dbReference type="ARBA" id="ARBA00022670"/>
    </source>
</evidence>
<evidence type="ECO:0000256" key="5">
    <source>
        <dbReference type="ARBA" id="ARBA00022723"/>
    </source>
</evidence>
<keyword evidence="2" id="KW-1003">Cell membrane</keyword>
<name>A0A1M6L021_9BACT</name>
<keyword evidence="3 13" id="KW-0645">Protease</keyword>
<dbReference type="GO" id="GO:0006508">
    <property type="term" value="P:proteolysis"/>
    <property type="evidence" value="ECO:0007669"/>
    <property type="project" value="UniProtKB-KW"/>
</dbReference>
<dbReference type="InterPro" id="IPR050083">
    <property type="entry name" value="HtpX_protease"/>
</dbReference>
<dbReference type="RefSeq" id="WP_143183858.1">
    <property type="nucleotide sequence ID" value="NZ_FQYR01000004.1"/>
</dbReference>
<reference evidence="13 14" key="1">
    <citation type="submission" date="2016-11" db="EMBL/GenBank/DDBJ databases">
        <authorList>
            <person name="Jaros S."/>
            <person name="Januszkiewicz K."/>
            <person name="Wedrychowicz H."/>
        </authorList>
    </citation>
    <scope>NUCLEOTIDE SEQUENCE [LARGE SCALE GENOMIC DNA]</scope>
    <source>
        <strain evidence="13 14">DSM 18772</strain>
    </source>
</reference>
<dbReference type="AlphaFoldDB" id="A0A1M6L021"/>